<evidence type="ECO:0000256" key="2">
    <source>
        <dbReference type="ARBA" id="ARBA00022490"/>
    </source>
</evidence>
<evidence type="ECO:0000256" key="4">
    <source>
        <dbReference type="ARBA" id="ARBA00022898"/>
    </source>
</evidence>
<dbReference type="InterPro" id="IPR018319">
    <property type="entry name" value="SelA-like"/>
</dbReference>
<keyword evidence="2 8" id="KW-0963">Cytoplasm</keyword>
<protein>
    <recommendedName>
        <fullName evidence="8">L-seryl-tRNA(Sec) selenium transferase</fullName>
        <ecNumber evidence="8">2.9.1.1</ecNumber>
    </recommendedName>
    <alternativeName>
        <fullName evidence="8">Selenocysteine synthase</fullName>
        <shortName evidence="8">Sec synthase</shortName>
    </alternativeName>
    <alternativeName>
        <fullName evidence="8">Selenocysteinyl-tRNA(Sec) synthase</fullName>
    </alternativeName>
</protein>
<evidence type="ECO:0000256" key="5">
    <source>
        <dbReference type="ARBA" id="ARBA00022917"/>
    </source>
</evidence>
<comment type="subcellular location">
    <subcellularLocation>
        <location evidence="8">Cytoplasm</location>
    </subcellularLocation>
</comment>
<dbReference type="GO" id="GO:0005737">
    <property type="term" value="C:cytoplasm"/>
    <property type="evidence" value="ECO:0007669"/>
    <property type="project" value="UniProtKB-SubCell"/>
</dbReference>
<evidence type="ECO:0000256" key="3">
    <source>
        <dbReference type="ARBA" id="ARBA00022679"/>
    </source>
</evidence>
<sequence>MPTVLGNFPSINELLESPPLKSLVERVNPTRVMSSVRSFVDGMRQDLQTAVSQRQIPSPTALAEQIAQWIIRQEHAGVRAVINATGLVLHPELGSAPLADEAMLALREAAGGYSRATSRNLAGRGSRIEELLQQLTGCEAAVVTNNAALALSLVTKASACGREVLVPRCQLASSADGTRSYELVTAAGGQLRECGSTNHLHADDLSAGASERSAFLFWQQGLAFEVAGNHEVLDVATAIGWANKRSLPVVVDLGFGGLNDCSSFGLLKQPTVKETLQAGATAVIVRGDGLLGGPSCGLIVGRSNFISRLAEHPLFPATAADKLTLAALESTLELYRSGTEGTANTCERSIPLLALLATSADNLKHRCERLAPQLAASPALRAVEVFPGEAFLTGAKLPRERMSTWGLSLQSAQRNASELLAALAATTPAVVARLQGDRVWLDLRCVAPREDQQIVLAVEQLSRAKEAKEPAPV</sequence>
<accession>A0A517YLR3</accession>
<comment type="similarity">
    <text evidence="7 8">Belongs to the SelA family.</text>
</comment>
<dbReference type="GO" id="GO:0001717">
    <property type="term" value="P:conversion of seryl-tRNAsec to selenocys-tRNAsec"/>
    <property type="evidence" value="ECO:0007669"/>
    <property type="project" value="UniProtKB-UniRule"/>
</dbReference>
<dbReference type="InterPro" id="IPR015424">
    <property type="entry name" value="PyrdxlP-dep_Trfase"/>
</dbReference>
<organism evidence="9 10">
    <name type="scientific">Anatilimnocola aggregata</name>
    <dbReference type="NCBI Taxonomy" id="2528021"/>
    <lineage>
        <taxon>Bacteria</taxon>
        <taxon>Pseudomonadati</taxon>
        <taxon>Planctomycetota</taxon>
        <taxon>Planctomycetia</taxon>
        <taxon>Pirellulales</taxon>
        <taxon>Pirellulaceae</taxon>
        <taxon>Anatilimnocola</taxon>
    </lineage>
</organism>
<dbReference type="GO" id="GO:0004125">
    <property type="term" value="F:L-seryl-tRNA(Sec) selenium transferase activity"/>
    <property type="evidence" value="ECO:0007669"/>
    <property type="project" value="UniProtKB-UniRule"/>
</dbReference>
<dbReference type="RefSeq" id="WP_145097861.1">
    <property type="nucleotide sequence ID" value="NZ_CP036274.1"/>
</dbReference>
<keyword evidence="10" id="KW-1185">Reference proteome</keyword>
<dbReference type="PANTHER" id="PTHR32328">
    <property type="entry name" value="L-SERYL-TRNA(SEC) SELENIUM TRANSFERASE"/>
    <property type="match status" value="1"/>
</dbReference>
<dbReference type="InterPro" id="IPR015421">
    <property type="entry name" value="PyrdxlP-dep_Trfase_major"/>
</dbReference>
<dbReference type="GO" id="GO:0001514">
    <property type="term" value="P:selenocysteine incorporation"/>
    <property type="evidence" value="ECO:0007669"/>
    <property type="project" value="UniProtKB-UniRule"/>
</dbReference>
<keyword evidence="6 8" id="KW-0711">Selenium</keyword>
<dbReference type="PANTHER" id="PTHR32328:SF0">
    <property type="entry name" value="L-SERYL-TRNA(SEC) SELENIUM TRANSFERASE"/>
    <property type="match status" value="1"/>
</dbReference>
<dbReference type="EC" id="2.9.1.1" evidence="8"/>
<comment type="cofactor">
    <cofactor evidence="1 8">
        <name>pyridoxal 5'-phosphate</name>
        <dbReference type="ChEBI" id="CHEBI:597326"/>
    </cofactor>
</comment>
<dbReference type="InterPro" id="IPR004534">
    <property type="entry name" value="SelA_trans"/>
</dbReference>
<dbReference type="KEGG" id="aagg:ETAA8_63250"/>
<evidence type="ECO:0000313" key="9">
    <source>
        <dbReference type="EMBL" id="QDU31172.1"/>
    </source>
</evidence>
<gene>
    <name evidence="8 9" type="primary">selA</name>
    <name evidence="9" type="ORF">ETAA8_63250</name>
</gene>
<keyword evidence="4 8" id="KW-0663">Pyridoxal phosphate</keyword>
<dbReference type="Pfam" id="PF03841">
    <property type="entry name" value="SelA"/>
    <property type="match status" value="1"/>
</dbReference>
<dbReference type="OrthoDB" id="9787096at2"/>
<keyword evidence="5 8" id="KW-0648">Protein biosynthesis</keyword>
<evidence type="ECO:0000256" key="1">
    <source>
        <dbReference type="ARBA" id="ARBA00001933"/>
    </source>
</evidence>
<evidence type="ECO:0000313" key="10">
    <source>
        <dbReference type="Proteomes" id="UP000315017"/>
    </source>
</evidence>
<dbReference type="UniPathway" id="UPA00906">
    <property type="reaction ID" value="UER00896"/>
</dbReference>
<evidence type="ECO:0000256" key="8">
    <source>
        <dbReference type="HAMAP-Rule" id="MF_00423"/>
    </source>
</evidence>
<reference evidence="9 10" key="1">
    <citation type="submission" date="2019-02" db="EMBL/GenBank/DDBJ databases">
        <title>Deep-cultivation of Planctomycetes and their phenomic and genomic characterization uncovers novel biology.</title>
        <authorList>
            <person name="Wiegand S."/>
            <person name="Jogler M."/>
            <person name="Boedeker C."/>
            <person name="Pinto D."/>
            <person name="Vollmers J."/>
            <person name="Rivas-Marin E."/>
            <person name="Kohn T."/>
            <person name="Peeters S.H."/>
            <person name="Heuer A."/>
            <person name="Rast P."/>
            <person name="Oberbeckmann S."/>
            <person name="Bunk B."/>
            <person name="Jeske O."/>
            <person name="Meyerdierks A."/>
            <person name="Storesund J.E."/>
            <person name="Kallscheuer N."/>
            <person name="Luecker S."/>
            <person name="Lage O.M."/>
            <person name="Pohl T."/>
            <person name="Merkel B.J."/>
            <person name="Hornburger P."/>
            <person name="Mueller R.-W."/>
            <person name="Bruemmer F."/>
            <person name="Labrenz M."/>
            <person name="Spormann A.M."/>
            <person name="Op den Camp H."/>
            <person name="Overmann J."/>
            <person name="Amann R."/>
            <person name="Jetten M.S.M."/>
            <person name="Mascher T."/>
            <person name="Medema M.H."/>
            <person name="Devos D.P."/>
            <person name="Kaster A.-K."/>
            <person name="Ovreas L."/>
            <person name="Rohde M."/>
            <person name="Galperin M.Y."/>
            <person name="Jogler C."/>
        </authorList>
    </citation>
    <scope>NUCLEOTIDE SEQUENCE [LARGE SCALE GENOMIC DNA]</scope>
    <source>
        <strain evidence="9 10">ETA_A8</strain>
    </source>
</reference>
<dbReference type="HAMAP" id="MF_00423">
    <property type="entry name" value="SelA"/>
    <property type="match status" value="1"/>
</dbReference>
<dbReference type="Gene3D" id="3.90.1150.180">
    <property type="match status" value="1"/>
</dbReference>
<keyword evidence="3 8" id="KW-0808">Transferase</keyword>
<name>A0A517YLR3_9BACT</name>
<dbReference type="Proteomes" id="UP000315017">
    <property type="component" value="Chromosome"/>
</dbReference>
<comment type="function">
    <text evidence="8">Converts seryl-tRNA(Sec) to selenocysteinyl-tRNA(Sec) required for selenoprotein biosynthesis.</text>
</comment>
<comment type="pathway">
    <text evidence="8">Aminoacyl-tRNA biosynthesis; selenocysteinyl-tRNA(Sec) biosynthesis; selenocysteinyl-tRNA(Sec) from L-seryl-tRNA(Sec) (bacterial route): step 1/1.</text>
</comment>
<comment type="caution">
    <text evidence="8">Lacks conserved residue(s) required for the propagation of feature annotation.</text>
</comment>
<evidence type="ECO:0000256" key="6">
    <source>
        <dbReference type="ARBA" id="ARBA00023266"/>
    </source>
</evidence>
<dbReference type="Gene3D" id="3.40.640.10">
    <property type="entry name" value="Type I PLP-dependent aspartate aminotransferase-like (Major domain)"/>
    <property type="match status" value="1"/>
</dbReference>
<dbReference type="NCBIfam" id="TIGR00474">
    <property type="entry name" value="selA"/>
    <property type="match status" value="1"/>
</dbReference>
<proteinExistence type="inferred from homology"/>
<dbReference type="EMBL" id="CP036274">
    <property type="protein sequence ID" value="QDU31172.1"/>
    <property type="molecule type" value="Genomic_DNA"/>
</dbReference>
<evidence type="ECO:0000256" key="7">
    <source>
        <dbReference type="ARBA" id="ARBA00044507"/>
    </source>
</evidence>
<dbReference type="AlphaFoldDB" id="A0A517YLR3"/>
<comment type="catalytic activity">
    <reaction evidence="8">
        <text>L-seryl-tRNA(Sec) + selenophosphate + H(+) = L-selenocysteinyl-tRNA(Sec) + phosphate</text>
        <dbReference type="Rhea" id="RHEA:22728"/>
        <dbReference type="Rhea" id="RHEA-COMP:9742"/>
        <dbReference type="Rhea" id="RHEA-COMP:9743"/>
        <dbReference type="ChEBI" id="CHEBI:15378"/>
        <dbReference type="ChEBI" id="CHEBI:16144"/>
        <dbReference type="ChEBI" id="CHEBI:43474"/>
        <dbReference type="ChEBI" id="CHEBI:78533"/>
        <dbReference type="ChEBI" id="CHEBI:78573"/>
        <dbReference type="EC" id="2.9.1.1"/>
    </reaction>
</comment>
<dbReference type="SUPFAM" id="SSF53383">
    <property type="entry name" value="PLP-dependent transferases"/>
    <property type="match status" value="1"/>
</dbReference>